<comment type="caution">
    <text evidence="4">The sequence shown here is derived from an EMBL/GenBank/DDBJ whole genome shotgun (WGS) entry which is preliminary data.</text>
</comment>
<dbReference type="VEuPathDB" id="FungiDB:EYZ11_009325"/>
<dbReference type="PANTHER" id="PTHR47706:SF6">
    <property type="entry name" value="NMRA-LIKE FAMILY PROTEIN (AFU_ORTHOLOGUE AFUA_6G00280)"/>
    <property type="match status" value="1"/>
</dbReference>
<sequence>MGRDKVILLGATGTTGGSIINGLLEDGGFHVSVLVRLSSSNITTDNFESIVDILTRFDIVISAIGADAQLCQLRLIDAAKVAGVKRFVPCGFITVAPAGGIMDIRDEKETVYQHLWKAYVPYTIIDVGFWYQISYPRLPSGRVDYAIPIKMPLKLYGNAGLATAITDLRDIGRYVARIIRDPRTLNQKVFAYGELVSQQGAAELLGKLSGEQIEFHDHVDSNQMLANMEEAKATLLHNPTDYKARFEVIVAQYQYNGTKLYPDFKRISFESCLKEILRGDGFRINPGNI</sequence>
<proteinExistence type="predicted"/>
<name>A0A4S3JDN0_9EURO</name>
<evidence type="ECO:0000259" key="3">
    <source>
        <dbReference type="Pfam" id="PF05368"/>
    </source>
</evidence>
<organism evidence="4 5">
    <name type="scientific">Aspergillus tanneri</name>
    <dbReference type="NCBI Taxonomy" id="1220188"/>
    <lineage>
        <taxon>Eukaryota</taxon>
        <taxon>Fungi</taxon>
        <taxon>Dikarya</taxon>
        <taxon>Ascomycota</taxon>
        <taxon>Pezizomycotina</taxon>
        <taxon>Eurotiomycetes</taxon>
        <taxon>Eurotiomycetidae</taxon>
        <taxon>Eurotiales</taxon>
        <taxon>Aspergillaceae</taxon>
        <taxon>Aspergillus</taxon>
        <taxon>Aspergillus subgen. Circumdati</taxon>
    </lineage>
</organism>
<dbReference type="Gene3D" id="3.90.25.10">
    <property type="entry name" value="UDP-galactose 4-epimerase, domain 1"/>
    <property type="match status" value="1"/>
</dbReference>
<reference evidence="4 5" key="1">
    <citation type="submission" date="2019-03" db="EMBL/GenBank/DDBJ databases">
        <title>The genome sequence of a newly discovered highly antifungal drug resistant Aspergillus species, Aspergillus tanneri NIH 1004.</title>
        <authorList>
            <person name="Mounaud S."/>
            <person name="Singh I."/>
            <person name="Joardar V."/>
            <person name="Pakala S."/>
            <person name="Pakala S."/>
            <person name="Venepally P."/>
            <person name="Hoover J."/>
            <person name="Nierman W."/>
            <person name="Chung J."/>
            <person name="Losada L."/>
        </authorList>
    </citation>
    <scope>NUCLEOTIDE SEQUENCE [LARGE SCALE GENOMIC DNA]</scope>
    <source>
        <strain evidence="4 5">NIH1004</strain>
    </source>
</reference>
<gene>
    <name evidence="4" type="ORF">EYZ11_009325</name>
</gene>
<accession>A0A4S3JDN0</accession>
<dbReference type="SUPFAM" id="SSF51735">
    <property type="entry name" value="NAD(P)-binding Rossmann-fold domains"/>
    <property type="match status" value="1"/>
</dbReference>
<dbReference type="EMBL" id="SOSA01000436">
    <property type="protein sequence ID" value="THC91221.1"/>
    <property type="molecule type" value="Genomic_DNA"/>
</dbReference>
<dbReference type="Proteomes" id="UP000308092">
    <property type="component" value="Unassembled WGS sequence"/>
</dbReference>
<evidence type="ECO:0000256" key="2">
    <source>
        <dbReference type="ARBA" id="ARBA00023002"/>
    </source>
</evidence>
<dbReference type="STRING" id="1220188.A0A4S3JDN0"/>
<dbReference type="GO" id="GO:0016491">
    <property type="term" value="F:oxidoreductase activity"/>
    <property type="evidence" value="ECO:0007669"/>
    <property type="project" value="UniProtKB-KW"/>
</dbReference>
<feature type="domain" description="NmrA-like" evidence="3">
    <location>
        <begin position="4"/>
        <end position="266"/>
    </location>
</feature>
<dbReference type="Pfam" id="PF05368">
    <property type="entry name" value="NmrA"/>
    <property type="match status" value="1"/>
</dbReference>
<keyword evidence="2" id="KW-0560">Oxidoreductase</keyword>
<dbReference type="InterPro" id="IPR036291">
    <property type="entry name" value="NAD(P)-bd_dom_sf"/>
</dbReference>
<keyword evidence="5" id="KW-1185">Reference proteome</keyword>
<dbReference type="InterPro" id="IPR051609">
    <property type="entry name" value="NmrA/Isoflavone_reductase-like"/>
</dbReference>
<dbReference type="PANTHER" id="PTHR47706">
    <property type="entry name" value="NMRA-LIKE FAMILY PROTEIN"/>
    <property type="match status" value="1"/>
</dbReference>
<keyword evidence="1" id="KW-0521">NADP</keyword>
<evidence type="ECO:0000313" key="5">
    <source>
        <dbReference type="Proteomes" id="UP000308092"/>
    </source>
</evidence>
<dbReference type="Gene3D" id="3.40.50.720">
    <property type="entry name" value="NAD(P)-binding Rossmann-like Domain"/>
    <property type="match status" value="1"/>
</dbReference>
<dbReference type="InterPro" id="IPR008030">
    <property type="entry name" value="NmrA-like"/>
</dbReference>
<protein>
    <recommendedName>
        <fullName evidence="3">NmrA-like domain-containing protein</fullName>
    </recommendedName>
</protein>
<evidence type="ECO:0000256" key="1">
    <source>
        <dbReference type="ARBA" id="ARBA00022857"/>
    </source>
</evidence>
<dbReference type="AlphaFoldDB" id="A0A4S3JDN0"/>
<evidence type="ECO:0000313" key="4">
    <source>
        <dbReference type="EMBL" id="THC91221.1"/>
    </source>
</evidence>